<dbReference type="Proteomes" id="UP000663868">
    <property type="component" value="Unassembled WGS sequence"/>
</dbReference>
<proteinExistence type="predicted"/>
<dbReference type="EMBL" id="CAJOBB010017497">
    <property type="protein sequence ID" value="CAF4339732.1"/>
    <property type="molecule type" value="Genomic_DNA"/>
</dbReference>
<evidence type="ECO:0000313" key="2">
    <source>
        <dbReference type="Proteomes" id="UP000663868"/>
    </source>
</evidence>
<reference evidence="1" key="1">
    <citation type="submission" date="2021-02" db="EMBL/GenBank/DDBJ databases">
        <authorList>
            <person name="Nowell W R."/>
        </authorList>
    </citation>
    <scope>NUCLEOTIDE SEQUENCE</scope>
</reference>
<sequence>MSSSSASDGILKFATQYSLYTGCIIFSFGFI</sequence>
<comment type="caution">
    <text evidence="1">The sequence shown here is derived from an EMBL/GenBank/DDBJ whole genome shotgun (WGS) entry which is preliminary data.</text>
</comment>
<protein>
    <submittedName>
        <fullName evidence="1">Uncharacterized protein</fullName>
    </submittedName>
</protein>
<feature type="non-terminal residue" evidence="1">
    <location>
        <position position="31"/>
    </location>
</feature>
<name>A0A820K8L7_9BILA</name>
<evidence type="ECO:0000313" key="1">
    <source>
        <dbReference type="EMBL" id="CAF4339732.1"/>
    </source>
</evidence>
<organism evidence="1 2">
    <name type="scientific">Adineta steineri</name>
    <dbReference type="NCBI Taxonomy" id="433720"/>
    <lineage>
        <taxon>Eukaryota</taxon>
        <taxon>Metazoa</taxon>
        <taxon>Spiralia</taxon>
        <taxon>Gnathifera</taxon>
        <taxon>Rotifera</taxon>
        <taxon>Eurotatoria</taxon>
        <taxon>Bdelloidea</taxon>
        <taxon>Adinetida</taxon>
        <taxon>Adinetidae</taxon>
        <taxon>Adineta</taxon>
    </lineage>
</organism>
<gene>
    <name evidence="1" type="ORF">KXQ929_LOCUS47641</name>
</gene>
<accession>A0A820K8L7</accession>
<dbReference type="AlphaFoldDB" id="A0A820K8L7"/>